<sequence>MTCCGQALQLNSHNIKDRLIPSSVSKELKSMAAISPPLWALKDFKVIVAEAMAMLGGRAQGAVGNSVGANTKENSSSEETALSISLGKETLELRITTAKNKDEKIRLGAMRERLG</sequence>
<organism evidence="1 2">
    <name type="scientific">Trichuris muris</name>
    <name type="common">Mouse whipworm</name>
    <dbReference type="NCBI Taxonomy" id="70415"/>
    <lineage>
        <taxon>Eukaryota</taxon>
        <taxon>Metazoa</taxon>
        <taxon>Ecdysozoa</taxon>
        <taxon>Nematoda</taxon>
        <taxon>Enoplea</taxon>
        <taxon>Dorylaimia</taxon>
        <taxon>Trichinellida</taxon>
        <taxon>Trichuridae</taxon>
        <taxon>Trichuris</taxon>
    </lineage>
</organism>
<proteinExistence type="predicted"/>
<protein>
    <submittedName>
        <fullName evidence="2">Uncharacterized protein</fullName>
    </submittedName>
</protein>
<dbReference type="Proteomes" id="UP000046395">
    <property type="component" value="Unassembled WGS sequence"/>
</dbReference>
<accession>A0A5S6QK41</accession>
<keyword evidence="1" id="KW-1185">Reference proteome</keyword>
<dbReference type="AlphaFoldDB" id="A0A5S6QK41"/>
<evidence type="ECO:0000313" key="2">
    <source>
        <dbReference type="WBParaSite" id="TMUE_2000007262.1"/>
    </source>
</evidence>
<reference evidence="2" key="1">
    <citation type="submission" date="2019-12" db="UniProtKB">
        <authorList>
            <consortium name="WormBaseParasite"/>
        </authorList>
    </citation>
    <scope>IDENTIFICATION</scope>
</reference>
<name>A0A5S6QK41_TRIMR</name>
<evidence type="ECO:0000313" key="1">
    <source>
        <dbReference type="Proteomes" id="UP000046395"/>
    </source>
</evidence>
<dbReference type="WBParaSite" id="TMUE_2000007262.1">
    <property type="protein sequence ID" value="TMUE_2000007262.1"/>
    <property type="gene ID" value="WBGene00294736"/>
</dbReference>